<name>A0A9N8Q0N2_CHRIL</name>
<dbReference type="Proteomes" id="UP001154114">
    <property type="component" value="Chromosome 13"/>
</dbReference>
<evidence type="ECO:0000313" key="3">
    <source>
        <dbReference type="Proteomes" id="UP001154114"/>
    </source>
</evidence>
<feature type="region of interest" description="Disordered" evidence="1">
    <location>
        <begin position="51"/>
        <end position="87"/>
    </location>
</feature>
<dbReference type="AlphaFoldDB" id="A0A9N8Q0N2"/>
<gene>
    <name evidence="2" type="ORF">CINC_LOCUS2589</name>
</gene>
<reference evidence="2" key="1">
    <citation type="submission" date="2021-12" db="EMBL/GenBank/DDBJ databases">
        <authorList>
            <person name="King R."/>
        </authorList>
    </citation>
    <scope>NUCLEOTIDE SEQUENCE</scope>
</reference>
<dbReference type="EMBL" id="LR824016">
    <property type="protein sequence ID" value="CAD0200907.1"/>
    <property type="molecule type" value="Genomic_DNA"/>
</dbReference>
<sequence length="127" mass="13990">MLVNDRENATLEEAVRAIRHRTGEGPAARTGAGLTCTVSRPRGIDILLAAPPAAPRRPPAPHHPPTRYYGRAPAPHNPPTLTTNKKNTFPITRFSTNLFNSNTSAVLDLRENSTHHQIIIRIIDNHL</sequence>
<organism evidence="2 3">
    <name type="scientific">Chrysodeixis includens</name>
    <name type="common">Soybean looper</name>
    <name type="synonym">Pseudoplusia includens</name>
    <dbReference type="NCBI Taxonomy" id="689277"/>
    <lineage>
        <taxon>Eukaryota</taxon>
        <taxon>Metazoa</taxon>
        <taxon>Ecdysozoa</taxon>
        <taxon>Arthropoda</taxon>
        <taxon>Hexapoda</taxon>
        <taxon>Insecta</taxon>
        <taxon>Pterygota</taxon>
        <taxon>Neoptera</taxon>
        <taxon>Endopterygota</taxon>
        <taxon>Lepidoptera</taxon>
        <taxon>Glossata</taxon>
        <taxon>Ditrysia</taxon>
        <taxon>Noctuoidea</taxon>
        <taxon>Noctuidae</taxon>
        <taxon>Plusiinae</taxon>
        <taxon>Chrysodeixis</taxon>
    </lineage>
</organism>
<proteinExistence type="predicted"/>
<protein>
    <submittedName>
        <fullName evidence="2">Uncharacterized protein</fullName>
    </submittedName>
</protein>
<keyword evidence="3" id="KW-1185">Reference proteome</keyword>
<evidence type="ECO:0000256" key="1">
    <source>
        <dbReference type="SAM" id="MobiDB-lite"/>
    </source>
</evidence>
<accession>A0A9N8Q0N2</accession>
<evidence type="ECO:0000313" key="2">
    <source>
        <dbReference type="EMBL" id="CAD0200907.1"/>
    </source>
</evidence>
<feature type="compositionally biased region" description="Pro residues" evidence="1">
    <location>
        <begin position="52"/>
        <end position="63"/>
    </location>
</feature>